<dbReference type="SUPFAM" id="SSF53474">
    <property type="entry name" value="alpha/beta-Hydrolases"/>
    <property type="match status" value="1"/>
</dbReference>
<dbReference type="PANTHER" id="PTHR34127:SF1">
    <property type="entry name" value="OS04G0405600 PROTEIN"/>
    <property type="match status" value="1"/>
</dbReference>
<organism evidence="1 2">
    <name type="scientific">Drouetiella hepatica Uher 2000/2452</name>
    <dbReference type="NCBI Taxonomy" id="904376"/>
    <lineage>
        <taxon>Bacteria</taxon>
        <taxon>Bacillati</taxon>
        <taxon>Cyanobacteriota</taxon>
        <taxon>Cyanophyceae</taxon>
        <taxon>Oculatellales</taxon>
        <taxon>Oculatellaceae</taxon>
        <taxon>Drouetiella</taxon>
    </lineage>
</organism>
<evidence type="ECO:0000313" key="1">
    <source>
        <dbReference type="EMBL" id="MBW4661120.1"/>
    </source>
</evidence>
<evidence type="ECO:0000313" key="2">
    <source>
        <dbReference type="Proteomes" id="UP000757435"/>
    </source>
</evidence>
<gene>
    <name evidence="1" type="ORF">KME15_20790</name>
</gene>
<dbReference type="PANTHER" id="PTHR34127">
    <property type="entry name" value="OS04G0405600 PROTEIN"/>
    <property type="match status" value="1"/>
</dbReference>
<dbReference type="EMBL" id="JAHHHD010000030">
    <property type="protein sequence ID" value="MBW4661120.1"/>
    <property type="molecule type" value="Genomic_DNA"/>
</dbReference>
<name>A0A951QEK0_9CYAN</name>
<sequence length="283" mass="31965">MEWREVYGNWVMVPARPKAIIHFLGGAFVATAPQVTYRSLLEHFAHQGYAIVATPFVNTLDHTAIAQRVYRLSNLALEHLQDEMTRSLPIYGMGHSMGCKLHLLIGSLFAVERAGNILISFNNYPAKRSIPLLEQVSQFSNYTAQFAAQFASQLAAQLGNSSQFAVPAFDVEFTPSPEETNDLIAKKYQVRRNLLIKFTQDDIDQTRSLSEALDYRFPEMTSIKILKGTHITPLGQEVSWKAGAEFSPFDAIGQFMKQEVSRDMTQLKQTMLMWLEPLRMGRG</sequence>
<reference evidence="1" key="1">
    <citation type="submission" date="2021-05" db="EMBL/GenBank/DDBJ databases">
        <authorList>
            <person name="Pietrasiak N."/>
            <person name="Ward R."/>
            <person name="Stajich J.E."/>
            <person name="Kurbessoian T."/>
        </authorList>
    </citation>
    <scope>NUCLEOTIDE SEQUENCE</scope>
    <source>
        <strain evidence="1">UHER 2000/2452</strain>
    </source>
</reference>
<dbReference type="Gene3D" id="3.40.50.1820">
    <property type="entry name" value="alpha/beta hydrolase"/>
    <property type="match status" value="1"/>
</dbReference>
<dbReference type="InterPro" id="IPR029058">
    <property type="entry name" value="AB_hydrolase_fold"/>
</dbReference>
<dbReference type="AlphaFoldDB" id="A0A951QEK0"/>
<dbReference type="Proteomes" id="UP000757435">
    <property type="component" value="Unassembled WGS sequence"/>
</dbReference>
<proteinExistence type="predicted"/>
<dbReference type="Pfam" id="PF07082">
    <property type="entry name" value="DUF1350"/>
    <property type="match status" value="1"/>
</dbReference>
<protein>
    <submittedName>
        <fullName evidence="1">DUF1350 family protein</fullName>
    </submittedName>
</protein>
<reference evidence="1" key="2">
    <citation type="journal article" date="2022" name="Microbiol. Resour. Announc.">
        <title>Metagenome Sequencing to Explore Phylogenomics of Terrestrial Cyanobacteria.</title>
        <authorList>
            <person name="Ward R.D."/>
            <person name="Stajich J.E."/>
            <person name="Johansen J.R."/>
            <person name="Huntemann M."/>
            <person name="Clum A."/>
            <person name="Foster B."/>
            <person name="Foster B."/>
            <person name="Roux S."/>
            <person name="Palaniappan K."/>
            <person name="Varghese N."/>
            <person name="Mukherjee S."/>
            <person name="Reddy T.B.K."/>
            <person name="Daum C."/>
            <person name="Copeland A."/>
            <person name="Chen I.A."/>
            <person name="Ivanova N.N."/>
            <person name="Kyrpides N.C."/>
            <person name="Shapiro N."/>
            <person name="Eloe-Fadrosh E.A."/>
            <person name="Pietrasiak N."/>
        </authorList>
    </citation>
    <scope>NUCLEOTIDE SEQUENCE</scope>
    <source>
        <strain evidence="1">UHER 2000/2452</strain>
    </source>
</reference>
<comment type="caution">
    <text evidence="1">The sequence shown here is derived from an EMBL/GenBank/DDBJ whole genome shotgun (WGS) entry which is preliminary data.</text>
</comment>
<accession>A0A951QEK0</accession>
<dbReference type="InterPro" id="IPR010765">
    <property type="entry name" value="DUF1350"/>
</dbReference>